<sequence>MESLLERIIVLGIPINNYYSAPPKEQARLKPRLMADCELLLKQLTQKVPAFKLRKDDELEWSRACFHLFGEFVQLNFTNKEYLLAAVAAMLSFLKNSDDGEDFAPYQTLVKLYSALGDTDNAYQIVSNTKKAFGDEPFFAEILKSAPYKAWSKQQKQ</sequence>
<organism evidence="1 2">
    <name type="scientific">Pyxidicoccus parkwayensis</name>
    <dbReference type="NCBI Taxonomy" id="2813578"/>
    <lineage>
        <taxon>Bacteria</taxon>
        <taxon>Pseudomonadati</taxon>
        <taxon>Myxococcota</taxon>
        <taxon>Myxococcia</taxon>
        <taxon>Myxococcales</taxon>
        <taxon>Cystobacterineae</taxon>
        <taxon>Myxococcaceae</taxon>
        <taxon>Pyxidicoccus</taxon>
    </lineage>
</organism>
<protein>
    <recommendedName>
        <fullName evidence="3">Tetratricopeptide repeat protein</fullName>
    </recommendedName>
</protein>
<dbReference type="RefSeq" id="WP_206724307.1">
    <property type="nucleotide sequence ID" value="NZ_CP071090.1"/>
</dbReference>
<evidence type="ECO:0008006" key="3">
    <source>
        <dbReference type="Google" id="ProtNLM"/>
    </source>
</evidence>
<dbReference type="Proteomes" id="UP000662747">
    <property type="component" value="Chromosome"/>
</dbReference>
<dbReference type="EMBL" id="CP071090">
    <property type="protein sequence ID" value="QSQ22731.1"/>
    <property type="molecule type" value="Genomic_DNA"/>
</dbReference>
<keyword evidence="2" id="KW-1185">Reference proteome</keyword>
<reference evidence="1 2" key="1">
    <citation type="submission" date="2021-02" db="EMBL/GenBank/DDBJ databases">
        <title>De Novo genome assembly of isolated myxobacteria.</title>
        <authorList>
            <person name="Stevens D.C."/>
        </authorList>
    </citation>
    <scope>NUCLEOTIDE SEQUENCE [LARGE SCALE GENOMIC DNA]</scope>
    <source>
        <strain evidence="2">SCPEA02</strain>
    </source>
</reference>
<accession>A0ABX7NWD0</accession>
<gene>
    <name evidence="1" type="ORF">JY651_47835</name>
</gene>
<name>A0ABX7NWD0_9BACT</name>
<proteinExistence type="predicted"/>
<evidence type="ECO:0000313" key="1">
    <source>
        <dbReference type="EMBL" id="QSQ22731.1"/>
    </source>
</evidence>
<evidence type="ECO:0000313" key="2">
    <source>
        <dbReference type="Proteomes" id="UP000662747"/>
    </source>
</evidence>